<dbReference type="InterPro" id="IPR041872">
    <property type="entry name" value="Anticodon_Met"/>
</dbReference>
<evidence type="ECO:0000259" key="12">
    <source>
        <dbReference type="Pfam" id="PF09334"/>
    </source>
</evidence>
<gene>
    <name evidence="13" type="ORF">DGYR_LOCUS7906</name>
</gene>
<dbReference type="FunFam" id="2.170.220.10:FF:000001">
    <property type="entry name" value="methionine--tRNA ligase, mitochondrial"/>
    <property type="match status" value="1"/>
</dbReference>
<evidence type="ECO:0000259" key="11">
    <source>
        <dbReference type="Pfam" id="PF08264"/>
    </source>
</evidence>
<evidence type="ECO:0000256" key="7">
    <source>
        <dbReference type="ARBA" id="ARBA00026124"/>
    </source>
</evidence>
<proteinExistence type="inferred from homology"/>
<dbReference type="GO" id="GO:0005524">
    <property type="term" value="F:ATP binding"/>
    <property type="evidence" value="ECO:0007669"/>
    <property type="project" value="UniProtKB-KW"/>
</dbReference>
<name>A0A7I8VVZ6_9ANNE</name>
<keyword evidence="3 10" id="KW-0547">Nucleotide-binding</keyword>
<keyword evidence="4 10" id="KW-0067">ATP-binding</keyword>
<dbReference type="SUPFAM" id="SSF52374">
    <property type="entry name" value="Nucleotidylyl transferase"/>
    <property type="match status" value="1"/>
</dbReference>
<dbReference type="GO" id="GO:0006431">
    <property type="term" value="P:methionyl-tRNA aminoacylation"/>
    <property type="evidence" value="ECO:0007669"/>
    <property type="project" value="InterPro"/>
</dbReference>
<dbReference type="OrthoDB" id="5844513at2759"/>
<comment type="catalytic activity">
    <reaction evidence="9">
        <text>tRNA(Met) + L-methionine + ATP = L-methionyl-tRNA(Met) + AMP + diphosphate</text>
        <dbReference type="Rhea" id="RHEA:13481"/>
        <dbReference type="Rhea" id="RHEA-COMP:9667"/>
        <dbReference type="Rhea" id="RHEA-COMP:9698"/>
        <dbReference type="ChEBI" id="CHEBI:30616"/>
        <dbReference type="ChEBI" id="CHEBI:33019"/>
        <dbReference type="ChEBI" id="CHEBI:57844"/>
        <dbReference type="ChEBI" id="CHEBI:78442"/>
        <dbReference type="ChEBI" id="CHEBI:78530"/>
        <dbReference type="ChEBI" id="CHEBI:456215"/>
        <dbReference type="EC" id="6.1.1.10"/>
    </reaction>
</comment>
<dbReference type="InterPro" id="IPR033911">
    <property type="entry name" value="MetRS_core"/>
</dbReference>
<dbReference type="InterPro" id="IPR015413">
    <property type="entry name" value="Methionyl/Leucyl_tRNA_Synth"/>
</dbReference>
<evidence type="ECO:0000256" key="3">
    <source>
        <dbReference type="ARBA" id="ARBA00022741"/>
    </source>
</evidence>
<dbReference type="Pfam" id="PF08264">
    <property type="entry name" value="Anticodon_1"/>
    <property type="match status" value="1"/>
</dbReference>
<dbReference type="PANTHER" id="PTHR43326">
    <property type="entry name" value="METHIONYL-TRNA SYNTHETASE"/>
    <property type="match status" value="1"/>
</dbReference>
<evidence type="ECO:0000313" key="13">
    <source>
        <dbReference type="EMBL" id="CAD5119712.1"/>
    </source>
</evidence>
<evidence type="ECO:0000256" key="5">
    <source>
        <dbReference type="ARBA" id="ARBA00022917"/>
    </source>
</evidence>
<evidence type="ECO:0000256" key="9">
    <source>
        <dbReference type="ARBA" id="ARBA00047364"/>
    </source>
</evidence>
<feature type="domain" description="Methionyl/Leucyl tRNA synthetase" evidence="12">
    <location>
        <begin position="7"/>
        <end position="363"/>
    </location>
</feature>
<dbReference type="GO" id="GO:0004825">
    <property type="term" value="F:methionine-tRNA ligase activity"/>
    <property type="evidence" value="ECO:0007669"/>
    <property type="project" value="UniProtKB-EC"/>
</dbReference>
<organism evidence="13 14">
    <name type="scientific">Dimorphilus gyrociliatus</name>
    <dbReference type="NCBI Taxonomy" id="2664684"/>
    <lineage>
        <taxon>Eukaryota</taxon>
        <taxon>Metazoa</taxon>
        <taxon>Spiralia</taxon>
        <taxon>Lophotrochozoa</taxon>
        <taxon>Annelida</taxon>
        <taxon>Polychaeta</taxon>
        <taxon>Polychaeta incertae sedis</taxon>
        <taxon>Dinophilidae</taxon>
        <taxon>Dimorphilus</taxon>
    </lineage>
</organism>
<dbReference type="NCBIfam" id="TIGR00398">
    <property type="entry name" value="metG"/>
    <property type="match status" value="1"/>
</dbReference>
<evidence type="ECO:0000256" key="2">
    <source>
        <dbReference type="ARBA" id="ARBA00022598"/>
    </source>
</evidence>
<dbReference type="GO" id="GO:0005739">
    <property type="term" value="C:mitochondrion"/>
    <property type="evidence" value="ECO:0007669"/>
    <property type="project" value="UniProtKB-ARBA"/>
</dbReference>
<dbReference type="Gene3D" id="2.170.220.10">
    <property type="match status" value="1"/>
</dbReference>
<dbReference type="Gene3D" id="3.40.50.620">
    <property type="entry name" value="HUPs"/>
    <property type="match status" value="1"/>
</dbReference>
<dbReference type="Pfam" id="PF09334">
    <property type="entry name" value="tRNA-synt_1g"/>
    <property type="match status" value="1"/>
</dbReference>
<evidence type="ECO:0000313" key="14">
    <source>
        <dbReference type="Proteomes" id="UP000549394"/>
    </source>
</evidence>
<dbReference type="EC" id="6.1.1.10" evidence="1"/>
<dbReference type="PRINTS" id="PR01041">
    <property type="entry name" value="TRNASYNTHMET"/>
</dbReference>
<keyword evidence="5 10" id="KW-0648">Protein biosynthesis</keyword>
<dbReference type="CDD" id="cd00814">
    <property type="entry name" value="MetRS_core"/>
    <property type="match status" value="1"/>
</dbReference>
<comment type="similarity">
    <text evidence="10">Belongs to the class-I aminoacyl-tRNA synthetase family.</text>
</comment>
<dbReference type="InterPro" id="IPR014758">
    <property type="entry name" value="Met-tRNA_synth"/>
</dbReference>
<dbReference type="Proteomes" id="UP000549394">
    <property type="component" value="Unassembled WGS sequence"/>
</dbReference>
<accession>A0A7I8VVZ6</accession>
<evidence type="ECO:0000256" key="4">
    <source>
        <dbReference type="ARBA" id="ARBA00022840"/>
    </source>
</evidence>
<dbReference type="AlphaFoldDB" id="A0A7I8VVZ6"/>
<keyword evidence="14" id="KW-1185">Reference proteome</keyword>
<protein>
    <recommendedName>
        <fullName evidence="7">Methionine--tRNA ligase, mitochondrial</fullName>
        <ecNumber evidence="1">6.1.1.10</ecNumber>
    </recommendedName>
    <alternativeName>
        <fullName evidence="8">Mitochondrial methionyl-tRNA synthetase</fullName>
    </alternativeName>
</protein>
<dbReference type="PANTHER" id="PTHR43326:SF1">
    <property type="entry name" value="METHIONINE--TRNA LIGASE, MITOCHONDRIAL"/>
    <property type="match status" value="1"/>
</dbReference>
<keyword evidence="6 10" id="KW-0030">Aminoacyl-tRNA synthetase</keyword>
<dbReference type="Gene3D" id="1.10.730.10">
    <property type="entry name" value="Isoleucyl-tRNA Synthetase, Domain 1"/>
    <property type="match status" value="1"/>
</dbReference>
<evidence type="ECO:0000256" key="1">
    <source>
        <dbReference type="ARBA" id="ARBA00012838"/>
    </source>
</evidence>
<reference evidence="13 14" key="1">
    <citation type="submission" date="2020-08" db="EMBL/GenBank/DDBJ databases">
        <authorList>
            <person name="Hejnol A."/>
        </authorList>
    </citation>
    <scope>NUCLEOTIDE SEQUENCE [LARGE SCALE GENOMIC DNA]</scope>
</reference>
<keyword evidence="2 10" id="KW-0436">Ligase</keyword>
<dbReference type="InterPro" id="IPR014729">
    <property type="entry name" value="Rossmann-like_a/b/a_fold"/>
</dbReference>
<dbReference type="InterPro" id="IPR009080">
    <property type="entry name" value="tRNAsynth_Ia_anticodon-bd"/>
</dbReference>
<feature type="domain" description="Methionyl/Valyl/Leucyl/Isoleucyl-tRNA synthetase anticodon-binding" evidence="11">
    <location>
        <begin position="393"/>
        <end position="481"/>
    </location>
</feature>
<evidence type="ECO:0000256" key="10">
    <source>
        <dbReference type="RuleBase" id="RU363039"/>
    </source>
</evidence>
<dbReference type="EMBL" id="CAJFCJ010000011">
    <property type="protein sequence ID" value="CAD5119712.1"/>
    <property type="molecule type" value="Genomic_DNA"/>
</dbReference>
<evidence type="ECO:0000256" key="6">
    <source>
        <dbReference type="ARBA" id="ARBA00023146"/>
    </source>
</evidence>
<dbReference type="CDD" id="cd07957">
    <property type="entry name" value="Anticodon_Ia_Met"/>
    <property type="match status" value="1"/>
</dbReference>
<dbReference type="SUPFAM" id="SSF47323">
    <property type="entry name" value="Anticodon-binding domain of a subclass of class I aminoacyl-tRNA synthetases"/>
    <property type="match status" value="1"/>
</dbReference>
<evidence type="ECO:0000256" key="8">
    <source>
        <dbReference type="ARBA" id="ARBA00030331"/>
    </source>
</evidence>
<sequence length="517" mass="59937">MKQLFRITTPIFYANSVPHIGHVYTALIADAAARWNILLGKDTLFSTGTDEHGLKVERESKKKGLNTLQFCNKISKQFQHLFDDLDIKYTDFIRTTEQRHFSAVKQFWEKLRQNGMIYKDSYSGYYSIVDECFITKDELIKSKNEQGEDCYVSKSNYQPVIWMEEENYMFKLSEFTDPLRKWLDTKVIYPEHFENTVRSWLNDGLPDLSISRSKERLHWGIPVPEDGNQVIYVWLDALVNYLTVCNYFSGESIWPVDCHIVGKDILKFHAIYWPAFLMGAGLQLPKKIVCHSHWTVNNLKMSKSIGNVVDPQELATKYQTDGLRYFLLREGTLGSDGNFCEKRMIEVLNAELCNVLGNLLNRVSSQSINKDQIFPAHDELIFKKIADVNDHNLLFGMKNLTDSVGEKYEQYEFHRAIVSIMDQLRNVNSFVDRHKPWILAKENKKEELDCILNITMENLRICGILLQPIIPRLSDRLLTTLGIGKHERTTKHLNTILNLSTNKPICSIGSLYSRIKI</sequence>
<dbReference type="InterPro" id="IPR013155">
    <property type="entry name" value="M/V/L/I-tRNA-synth_anticd-bd"/>
</dbReference>
<comment type="caution">
    <text evidence="13">The sequence shown here is derived from an EMBL/GenBank/DDBJ whole genome shotgun (WGS) entry which is preliminary data.</text>
</comment>
<dbReference type="InterPro" id="IPR023457">
    <property type="entry name" value="Met-tRNA_synth_2"/>
</dbReference>